<reference evidence="2" key="1">
    <citation type="journal article" date="2020" name="mSystems">
        <title>Genome- and Community-Level Interaction Insights into Carbon Utilization and Element Cycling Functions of Hydrothermarchaeota in Hydrothermal Sediment.</title>
        <authorList>
            <person name="Zhou Z."/>
            <person name="Liu Y."/>
            <person name="Xu W."/>
            <person name="Pan J."/>
            <person name="Luo Z.H."/>
            <person name="Li M."/>
        </authorList>
    </citation>
    <scope>NUCLEOTIDE SEQUENCE [LARGE SCALE GENOMIC DNA]</scope>
    <source>
        <strain evidence="2">SpSt-418</strain>
    </source>
</reference>
<evidence type="ECO:0000259" key="1">
    <source>
        <dbReference type="Pfam" id="PF00501"/>
    </source>
</evidence>
<dbReference type="GO" id="GO:0005737">
    <property type="term" value="C:cytoplasm"/>
    <property type="evidence" value="ECO:0007669"/>
    <property type="project" value="TreeGrafter"/>
</dbReference>
<dbReference type="Gene3D" id="3.40.50.980">
    <property type="match status" value="2"/>
</dbReference>
<dbReference type="InterPro" id="IPR000873">
    <property type="entry name" value="AMP-dep_synth/lig_dom"/>
</dbReference>
<dbReference type="AlphaFoldDB" id="A0A7C3PJQ8"/>
<dbReference type="EMBL" id="DSRU01000425">
    <property type="protein sequence ID" value="HFN01596.1"/>
    <property type="molecule type" value="Genomic_DNA"/>
</dbReference>
<dbReference type="PANTHER" id="PTHR45527">
    <property type="entry name" value="NONRIBOSOMAL PEPTIDE SYNTHETASE"/>
    <property type="match status" value="1"/>
</dbReference>
<accession>A0A7C3PJQ8</accession>
<name>A0A7C3PJQ8_9CYAN</name>
<dbReference type="GO" id="GO:0044550">
    <property type="term" value="P:secondary metabolite biosynthetic process"/>
    <property type="evidence" value="ECO:0007669"/>
    <property type="project" value="TreeGrafter"/>
</dbReference>
<comment type="caution">
    <text evidence="2">The sequence shown here is derived from an EMBL/GenBank/DDBJ whole genome shotgun (WGS) entry which is preliminary data.</text>
</comment>
<dbReference type="Pfam" id="PF00501">
    <property type="entry name" value="AMP-binding"/>
    <property type="match status" value="1"/>
</dbReference>
<dbReference type="GO" id="GO:0031177">
    <property type="term" value="F:phosphopantetheine binding"/>
    <property type="evidence" value="ECO:0007669"/>
    <property type="project" value="TreeGrafter"/>
</dbReference>
<dbReference type="SUPFAM" id="SSF56801">
    <property type="entry name" value="Acetyl-CoA synthetase-like"/>
    <property type="match status" value="1"/>
</dbReference>
<organism evidence="2">
    <name type="scientific">Oscillatoriales cyanobacterium SpSt-418</name>
    <dbReference type="NCBI Taxonomy" id="2282169"/>
    <lineage>
        <taxon>Bacteria</taxon>
        <taxon>Bacillati</taxon>
        <taxon>Cyanobacteriota</taxon>
        <taxon>Cyanophyceae</taxon>
        <taxon>Oscillatoriophycideae</taxon>
        <taxon>Oscillatoriales</taxon>
    </lineage>
</organism>
<dbReference type="GO" id="GO:0043041">
    <property type="term" value="P:amino acid activation for nonribosomal peptide biosynthetic process"/>
    <property type="evidence" value="ECO:0007669"/>
    <property type="project" value="TreeGrafter"/>
</dbReference>
<evidence type="ECO:0000313" key="2">
    <source>
        <dbReference type="EMBL" id="HFN01596.1"/>
    </source>
</evidence>
<protein>
    <recommendedName>
        <fullName evidence="1">AMP-dependent synthetase/ligase domain-containing protein</fullName>
    </recommendedName>
</protein>
<sequence length="126" mass="14091">MIQAARSSVHSLEHQHYCESFGSGSFMTESDVEQCIHHWFEVQVEQTPDAIALLFNGQQLTYRSLNQKANQLAHYLLQQGLQPQELVVVSVERSLEMVVGFLAVLKAGGAYVPIDPAIPPNDERIN</sequence>
<feature type="domain" description="AMP-dependent synthetase/ligase" evidence="1">
    <location>
        <begin position="40"/>
        <end position="121"/>
    </location>
</feature>
<gene>
    <name evidence="2" type="ORF">ENR64_28420</name>
</gene>
<dbReference type="PANTHER" id="PTHR45527:SF1">
    <property type="entry name" value="FATTY ACID SYNTHASE"/>
    <property type="match status" value="1"/>
</dbReference>
<proteinExistence type="predicted"/>